<dbReference type="Pfam" id="PF19044">
    <property type="entry name" value="P-loop_TraG"/>
    <property type="match status" value="1"/>
</dbReference>
<evidence type="ECO:0000313" key="4">
    <source>
        <dbReference type="Proteomes" id="UP000187166"/>
    </source>
</evidence>
<dbReference type="Gene3D" id="3.40.50.300">
    <property type="entry name" value="P-loop containing nucleotide triphosphate hydrolases"/>
    <property type="match status" value="1"/>
</dbReference>
<dbReference type="PANTHER" id="PTHR30121:SF11">
    <property type="entry name" value="AAA+ ATPASE DOMAIN-CONTAINING PROTEIN"/>
    <property type="match status" value="1"/>
</dbReference>
<dbReference type="Gene3D" id="1.10.8.730">
    <property type="match status" value="1"/>
</dbReference>
<dbReference type="EMBL" id="MJIH01000008">
    <property type="protein sequence ID" value="OLR61705.1"/>
    <property type="molecule type" value="Genomic_DNA"/>
</dbReference>
<feature type="region of interest" description="Disordered" evidence="1">
    <location>
        <begin position="1"/>
        <end position="25"/>
    </location>
</feature>
<dbReference type="STRING" id="1465756.BIV18_09690"/>
<accession>A0A1U7LXP0</accession>
<gene>
    <name evidence="3" type="ORF">BIV18_09690</name>
</gene>
<dbReference type="InterPro" id="IPR027417">
    <property type="entry name" value="P-loop_NTPase"/>
</dbReference>
<comment type="caution">
    <text evidence="3">The sequence shown here is derived from an EMBL/GenBank/DDBJ whole genome shotgun (WGS) entry which is preliminary data.</text>
</comment>
<dbReference type="AlphaFoldDB" id="A0A1U7LXP0"/>
<evidence type="ECO:0000259" key="2">
    <source>
        <dbReference type="Pfam" id="PF19044"/>
    </source>
</evidence>
<evidence type="ECO:0000256" key="1">
    <source>
        <dbReference type="SAM" id="MobiDB-lite"/>
    </source>
</evidence>
<organism evidence="3 4">
    <name type="scientific">Peptoniphilus porci</name>
    <dbReference type="NCBI Taxonomy" id="2652280"/>
    <lineage>
        <taxon>Bacteria</taxon>
        <taxon>Bacillati</taxon>
        <taxon>Bacillota</taxon>
        <taxon>Tissierellia</taxon>
        <taxon>Tissierellales</taxon>
        <taxon>Peptoniphilaceae</taxon>
        <taxon>Peptoniphilus</taxon>
    </lineage>
</organism>
<dbReference type="Proteomes" id="UP000187166">
    <property type="component" value="Unassembled WGS sequence"/>
</dbReference>
<protein>
    <recommendedName>
        <fullName evidence="2">TraG P-loop domain-containing protein</fullName>
    </recommendedName>
</protein>
<name>A0A1U7LXP0_9FIRM</name>
<proteinExistence type="predicted"/>
<reference evidence="3 4" key="1">
    <citation type="journal article" date="2016" name="Appl. Environ. Microbiol.">
        <title>Function and Phylogeny of Bacterial Butyryl Coenzyme A:Acetate Transferases and Their Diversity in the Proximal Colon of Swine.</title>
        <authorList>
            <person name="Trachsel J."/>
            <person name="Bayles D.O."/>
            <person name="Looft T."/>
            <person name="Levine U.Y."/>
            <person name="Allen H.K."/>
        </authorList>
    </citation>
    <scope>NUCLEOTIDE SEQUENCE [LARGE SCALE GENOMIC DNA]</scope>
    <source>
        <strain evidence="3 4">35-6-1</strain>
    </source>
</reference>
<dbReference type="InterPro" id="IPR043964">
    <property type="entry name" value="P-loop_TraG"/>
</dbReference>
<keyword evidence="4" id="KW-1185">Reference proteome</keyword>
<feature type="compositionally biased region" description="Basic residues" evidence="1">
    <location>
        <begin position="1"/>
        <end position="12"/>
    </location>
</feature>
<dbReference type="CDD" id="cd01127">
    <property type="entry name" value="TrwB_TraG_TraD_VirD4"/>
    <property type="match status" value="1"/>
</dbReference>
<dbReference type="PANTHER" id="PTHR30121">
    <property type="entry name" value="UNCHARACTERIZED PROTEIN YJGR-RELATED"/>
    <property type="match status" value="1"/>
</dbReference>
<feature type="domain" description="TraG P-loop" evidence="2">
    <location>
        <begin position="244"/>
        <end position="604"/>
    </location>
</feature>
<sequence>MFKKKDKEKKKKVKEEVSQSPKIVEQDKTIKGGTRTLKDLLAVPVDKSNPDYIKVGNKYIKSFFIHGYPSTVRVGWLDHLYNYKKDADVSLFIEPSDERDAIEEISKKITQFQTQLRIEEEKGINKNITSLQKKLDDSIALRASMEQNSEKLFYTKIYTNLYCNDVDELEKESQTITNFMKSRNTEILPNFLQQDKSYLSCLPFGACYSNDPYRNFSAGALTSCFPFYNAEISHPNGVFIGLNKPSNTPVFIDPFNRDYLPNNNVSVFGMSGSGKTFLTSLLTMRLALNGVNTVIIDPESEYIAMTRQIGGTVINLGANSPTRINPFDLEEEEDTLANGTVVKSVNLNEKVADITNLIGVMVKDLSREQESLLAISIRELYEKFGINDNPDSLYTNEKSYDENTGQFFYKGERKTMPTLTDLWNLIAEKTQDPDYQVLIPILNALKMFKKGEVYGIFDDQTNVDINFKNSPVITFDVGNLEEGTLRPIGMYQCLSWVWEKFVKKNPDQRKMVLVDEAWQLVSSALPGSQYTAAFLDKASRRIRKRNAGLIIASQSFNEFRDSSLGRAVLTNTSLNILLKQKQVDIDAVKDVFALSDGESQALLTARVGEAIIKTGQESAKIESIAFSYEYDLIVPDHLKK</sequence>
<dbReference type="InterPro" id="IPR051162">
    <property type="entry name" value="T4SS_component"/>
</dbReference>
<evidence type="ECO:0000313" key="3">
    <source>
        <dbReference type="EMBL" id="OLR61705.1"/>
    </source>
</evidence>
<dbReference type="SUPFAM" id="SSF52540">
    <property type="entry name" value="P-loop containing nucleoside triphosphate hydrolases"/>
    <property type="match status" value="1"/>
</dbReference>